<evidence type="ECO:0000313" key="2">
    <source>
        <dbReference type="Proteomes" id="UP001500968"/>
    </source>
</evidence>
<protein>
    <submittedName>
        <fullName evidence="1">DUF4837 family protein</fullName>
    </submittedName>
</protein>
<dbReference type="Pfam" id="PF16125">
    <property type="entry name" value="DUF4837"/>
    <property type="match status" value="1"/>
</dbReference>
<accession>A0ABP7U1B0</accession>
<dbReference type="PROSITE" id="PS51257">
    <property type="entry name" value="PROKAR_LIPOPROTEIN"/>
    <property type="match status" value="1"/>
</dbReference>
<dbReference type="EMBL" id="BAABCR010000015">
    <property type="protein sequence ID" value="GAA4034252.1"/>
    <property type="molecule type" value="Genomic_DNA"/>
</dbReference>
<organism evidence="1 2">
    <name type="scientific">Flavobacterium cheonhonense</name>
    <dbReference type="NCBI Taxonomy" id="706185"/>
    <lineage>
        <taxon>Bacteria</taxon>
        <taxon>Pseudomonadati</taxon>
        <taxon>Bacteroidota</taxon>
        <taxon>Flavobacteriia</taxon>
        <taxon>Flavobacteriales</taxon>
        <taxon>Flavobacteriaceae</taxon>
        <taxon>Flavobacterium</taxon>
    </lineage>
</organism>
<keyword evidence="2" id="KW-1185">Reference proteome</keyword>
<dbReference type="Proteomes" id="UP001500968">
    <property type="component" value="Unassembled WGS sequence"/>
</dbReference>
<dbReference type="RefSeq" id="WP_324689553.1">
    <property type="nucleotide sequence ID" value="NZ_BAABCR010000015.1"/>
</dbReference>
<reference evidence="2" key="1">
    <citation type="journal article" date="2019" name="Int. J. Syst. Evol. Microbiol.">
        <title>The Global Catalogue of Microorganisms (GCM) 10K type strain sequencing project: providing services to taxonomists for standard genome sequencing and annotation.</title>
        <authorList>
            <consortium name="The Broad Institute Genomics Platform"/>
            <consortium name="The Broad Institute Genome Sequencing Center for Infectious Disease"/>
            <person name="Wu L."/>
            <person name="Ma J."/>
        </authorList>
    </citation>
    <scope>NUCLEOTIDE SEQUENCE [LARGE SCALE GENOMIC DNA]</scope>
    <source>
        <strain evidence="2">JCM 17064</strain>
    </source>
</reference>
<gene>
    <name evidence="1" type="ORF">GCM10022386_18780</name>
</gene>
<sequence>MNKTLFLWLLVAVVASSCSFKKDNFSEESSAAINTIAVIIDDQLWNGEVGDSIRNKFASPVLGLPQEEPLFTINQYPVKLFEGFSTDSRNIIIVKKGNETKFEIKENEFSAPQNAVHITGKSTTEIIALLEENAPSIIQKMRDIEIAQNQKIFKDSLLDTKKIQKKFNIDLLIPSKYEYVMRRKNFIWLKSEITSGNTSIIIYQLPWHSIHSGSAVNDIVRTRDSIGRKYIHGSAPRTRMLTEEAYSPYFSKITLANRKTYETKGTWQMKNDFMSGPFINYTIFDKPNKRILVLEGFCYAPSKEKRDLMFELESIIKSIQFQK</sequence>
<comment type="caution">
    <text evidence="1">The sequence shown here is derived from an EMBL/GenBank/DDBJ whole genome shotgun (WGS) entry which is preliminary data.</text>
</comment>
<evidence type="ECO:0000313" key="1">
    <source>
        <dbReference type="EMBL" id="GAA4034252.1"/>
    </source>
</evidence>
<name>A0ABP7U1B0_9FLAO</name>
<dbReference type="InterPro" id="IPR032286">
    <property type="entry name" value="DUF4837"/>
</dbReference>
<proteinExistence type="predicted"/>